<accession>A0AAI9TJK8</accession>
<evidence type="ECO:0000313" key="2">
    <source>
        <dbReference type="Proteomes" id="UP001227192"/>
    </source>
</evidence>
<dbReference type="Proteomes" id="UP001227192">
    <property type="component" value="Unassembled WGS sequence"/>
</dbReference>
<reference evidence="1" key="2">
    <citation type="journal article" date="2016" name="Fungal Biol.">
        <title>Ochratoxin A production by Penicillium thymicola.</title>
        <authorList>
            <person name="Nguyen H.D.T."/>
            <person name="McMullin D.R."/>
            <person name="Ponomareva E."/>
            <person name="Riley R."/>
            <person name="Pomraning K.R."/>
            <person name="Baker S.E."/>
            <person name="Seifert K.A."/>
        </authorList>
    </citation>
    <scope>NUCLEOTIDE SEQUENCE</scope>
    <source>
        <strain evidence="1">DAOM 180753</strain>
    </source>
</reference>
<reference evidence="1" key="1">
    <citation type="submission" date="2015-06" db="EMBL/GenBank/DDBJ databases">
        <authorList>
            <person name="Nguyen H."/>
        </authorList>
    </citation>
    <scope>NUCLEOTIDE SEQUENCE</scope>
    <source>
        <strain evidence="1">DAOM 180753</strain>
    </source>
</reference>
<evidence type="ECO:0000313" key="1">
    <source>
        <dbReference type="EMBL" id="KAJ9488386.1"/>
    </source>
</evidence>
<proteinExistence type="predicted"/>
<comment type="caution">
    <text evidence="1">The sequence shown here is derived from an EMBL/GenBank/DDBJ whole genome shotgun (WGS) entry which is preliminary data.</text>
</comment>
<name>A0AAI9TJK8_PENTH</name>
<organism evidence="1 2">
    <name type="scientific">Penicillium thymicola</name>
    <dbReference type="NCBI Taxonomy" id="293382"/>
    <lineage>
        <taxon>Eukaryota</taxon>
        <taxon>Fungi</taxon>
        <taxon>Dikarya</taxon>
        <taxon>Ascomycota</taxon>
        <taxon>Pezizomycotina</taxon>
        <taxon>Eurotiomycetes</taxon>
        <taxon>Eurotiomycetidae</taxon>
        <taxon>Eurotiales</taxon>
        <taxon>Aspergillaceae</taxon>
        <taxon>Penicillium</taxon>
    </lineage>
</organism>
<protein>
    <submittedName>
        <fullName evidence="1">Uncharacterized protein</fullName>
    </submittedName>
</protein>
<dbReference type="AlphaFoldDB" id="A0AAI9TJK8"/>
<gene>
    <name evidence="1" type="ORF">VN97_g4917</name>
</gene>
<keyword evidence="2" id="KW-1185">Reference proteome</keyword>
<dbReference type="EMBL" id="LACB01000119">
    <property type="protein sequence ID" value="KAJ9488386.1"/>
    <property type="molecule type" value="Genomic_DNA"/>
</dbReference>
<sequence>MTPGKVLSRIVRSSLAQSPFLLGNDYRAGRPEEVGGVLPTHGQWIDETLHLSKFYFHWRVLIRVVIGSLTIRRVNGELHRNFSTLQSMQLGIGEKLFALVAVLSQFQQLILKLCLRNNKRI</sequence>